<keyword evidence="3 8" id="KW-0375">Hydrogen ion transport</keyword>
<dbReference type="InterPro" id="IPR026015">
    <property type="entry name" value="ATP_synth_OSCP/delta_N_sf"/>
</dbReference>
<comment type="function">
    <text evidence="8">F(1)F(0) ATP synthase produces ATP from ADP in the presence of a proton or sodium gradient. F-type ATPases consist of two structural domains, F(1) containing the extramembraneous catalytic core and F(0) containing the membrane proton channel, linked together by a central stalk and a peripheral stalk. During catalysis, ATP synthesis in the catalytic domain of F(1) is coupled via a rotary mechanism of the central stalk subunits to proton translocation.</text>
</comment>
<dbReference type="Gene3D" id="1.10.520.20">
    <property type="entry name" value="N-terminal domain of the delta subunit of the F1F0-ATP synthase"/>
    <property type="match status" value="1"/>
</dbReference>
<protein>
    <recommendedName>
        <fullName evidence="8">ATP synthase subunit delta</fullName>
    </recommendedName>
    <alternativeName>
        <fullName evidence="8">ATP synthase F(1) sector subunit delta</fullName>
    </alternativeName>
    <alternativeName>
        <fullName evidence="8">F-type ATPase subunit delta</fullName>
        <shortName evidence="8">F-ATPase subunit delta</shortName>
    </alternativeName>
</protein>
<dbReference type="InterPro" id="IPR000711">
    <property type="entry name" value="ATPase_OSCP/dsu"/>
</dbReference>
<dbReference type="Proteomes" id="UP000199328">
    <property type="component" value="Unassembled WGS sequence"/>
</dbReference>
<keyword evidence="10" id="KW-1185">Reference proteome</keyword>
<name>A0A1G8YVA1_9RHOB</name>
<evidence type="ECO:0000256" key="4">
    <source>
        <dbReference type="ARBA" id="ARBA00023065"/>
    </source>
</evidence>
<dbReference type="Pfam" id="PF00213">
    <property type="entry name" value="OSCP"/>
    <property type="match status" value="1"/>
</dbReference>
<evidence type="ECO:0000313" key="10">
    <source>
        <dbReference type="Proteomes" id="UP000199328"/>
    </source>
</evidence>
<evidence type="ECO:0000256" key="2">
    <source>
        <dbReference type="ARBA" id="ARBA00022448"/>
    </source>
</evidence>
<sequence length="234" mass="24989">MFFAVAASAALCYSGADFEGAPSGASQPWLVPAPVRGLARADVVEGVDVSETASLSMGIAQRYATAVFELAKEDKALPALEADIDLLESILAESAEFRRLINSPIYSREEQARAVQAVAEKIGLSKIMVNTLGLMASKRRLFVLPQLVRALRNMIAEEKGEVSAEVFSAKPLTKAQSEKLAKALKAAVGKEVRINAAVDESLIGGLVVKVGSRMVDTSIRSKLAHMQNMMKEVG</sequence>
<dbReference type="PROSITE" id="PS00389">
    <property type="entry name" value="ATPASE_DELTA"/>
    <property type="match status" value="1"/>
</dbReference>
<dbReference type="STRING" id="990712.SAMN05216257_101463"/>
<dbReference type="NCBIfam" id="TIGR01145">
    <property type="entry name" value="ATP_synt_delta"/>
    <property type="match status" value="1"/>
</dbReference>
<dbReference type="HAMAP" id="MF_01416">
    <property type="entry name" value="ATP_synth_delta_bact"/>
    <property type="match status" value="1"/>
</dbReference>
<dbReference type="SUPFAM" id="SSF47928">
    <property type="entry name" value="N-terminal domain of the delta subunit of the F1F0-ATP synthase"/>
    <property type="match status" value="1"/>
</dbReference>
<dbReference type="GO" id="GO:0046933">
    <property type="term" value="F:proton-transporting ATP synthase activity, rotational mechanism"/>
    <property type="evidence" value="ECO:0007669"/>
    <property type="project" value="UniProtKB-UniRule"/>
</dbReference>
<organism evidence="9 10">
    <name type="scientific">Meinhardsimonia xiamenensis</name>
    <dbReference type="NCBI Taxonomy" id="990712"/>
    <lineage>
        <taxon>Bacteria</taxon>
        <taxon>Pseudomonadati</taxon>
        <taxon>Pseudomonadota</taxon>
        <taxon>Alphaproteobacteria</taxon>
        <taxon>Rhodobacterales</taxon>
        <taxon>Paracoccaceae</taxon>
        <taxon>Meinhardsimonia</taxon>
    </lineage>
</organism>
<comment type="subcellular location">
    <subcellularLocation>
        <location evidence="8">Cell membrane</location>
        <topology evidence="8">Peripheral membrane protein</topology>
    </subcellularLocation>
    <subcellularLocation>
        <location evidence="1">Membrane</location>
    </subcellularLocation>
</comment>
<gene>
    <name evidence="8" type="primary">atpH</name>
    <name evidence="9" type="ORF">SAMN05216257_101463</name>
</gene>
<evidence type="ECO:0000256" key="5">
    <source>
        <dbReference type="ARBA" id="ARBA00023136"/>
    </source>
</evidence>
<keyword evidence="5 8" id="KW-0472">Membrane</keyword>
<keyword evidence="7 8" id="KW-0066">ATP synthesis</keyword>
<evidence type="ECO:0000256" key="7">
    <source>
        <dbReference type="ARBA" id="ARBA00023310"/>
    </source>
</evidence>
<keyword evidence="2 8" id="KW-0813">Transport</keyword>
<evidence type="ECO:0000256" key="3">
    <source>
        <dbReference type="ARBA" id="ARBA00022781"/>
    </source>
</evidence>
<comment type="similarity">
    <text evidence="8">Belongs to the ATPase delta chain family.</text>
</comment>
<dbReference type="GO" id="GO:0045259">
    <property type="term" value="C:proton-transporting ATP synthase complex"/>
    <property type="evidence" value="ECO:0007669"/>
    <property type="project" value="UniProtKB-KW"/>
</dbReference>
<evidence type="ECO:0000313" key="9">
    <source>
        <dbReference type="EMBL" id="SDK06364.1"/>
    </source>
</evidence>
<evidence type="ECO:0000256" key="1">
    <source>
        <dbReference type="ARBA" id="ARBA00004370"/>
    </source>
</evidence>
<dbReference type="GO" id="GO:0005886">
    <property type="term" value="C:plasma membrane"/>
    <property type="evidence" value="ECO:0007669"/>
    <property type="project" value="UniProtKB-SubCell"/>
</dbReference>
<dbReference type="PANTHER" id="PTHR11910">
    <property type="entry name" value="ATP SYNTHASE DELTA CHAIN"/>
    <property type="match status" value="1"/>
</dbReference>
<keyword evidence="8" id="KW-1003">Cell membrane</keyword>
<dbReference type="AlphaFoldDB" id="A0A1G8YVA1"/>
<accession>A0A1G8YVA1</accession>
<comment type="function">
    <text evidence="8">This protein is part of the stalk that links CF(0) to CF(1). It either transmits conformational changes from CF(0) to CF(1) or is implicated in proton conduction.</text>
</comment>
<proteinExistence type="inferred from homology"/>
<dbReference type="InterPro" id="IPR020781">
    <property type="entry name" value="ATPase_OSCP/d_CS"/>
</dbReference>
<dbReference type="PRINTS" id="PR00125">
    <property type="entry name" value="ATPASEDELTA"/>
</dbReference>
<evidence type="ECO:0000256" key="8">
    <source>
        <dbReference type="HAMAP-Rule" id="MF_01416"/>
    </source>
</evidence>
<evidence type="ECO:0000256" key="6">
    <source>
        <dbReference type="ARBA" id="ARBA00023196"/>
    </source>
</evidence>
<dbReference type="EMBL" id="FNFV01000001">
    <property type="protein sequence ID" value="SDK06364.1"/>
    <property type="molecule type" value="Genomic_DNA"/>
</dbReference>
<keyword evidence="6 8" id="KW-0139">CF(1)</keyword>
<reference evidence="10" key="1">
    <citation type="submission" date="2016-10" db="EMBL/GenBank/DDBJ databases">
        <authorList>
            <person name="Varghese N."/>
            <person name="Submissions S."/>
        </authorList>
    </citation>
    <scope>NUCLEOTIDE SEQUENCE [LARGE SCALE GENOMIC DNA]</scope>
    <source>
        <strain evidence="10">CGMCC 1.10789</strain>
    </source>
</reference>
<dbReference type="NCBIfam" id="NF004402">
    <property type="entry name" value="PRK05758.2-2"/>
    <property type="match status" value="1"/>
</dbReference>
<dbReference type="NCBIfam" id="NF004406">
    <property type="entry name" value="PRK05758.3-2"/>
    <property type="match status" value="1"/>
</dbReference>
<keyword evidence="4 8" id="KW-0406">Ion transport</keyword>